<feature type="non-terminal residue" evidence="1">
    <location>
        <position position="71"/>
    </location>
</feature>
<proteinExistence type="predicted"/>
<evidence type="ECO:0000313" key="2">
    <source>
        <dbReference type="Proteomes" id="UP001233999"/>
    </source>
</evidence>
<accession>A0AAD8EDP9</accession>
<keyword evidence="2" id="KW-1185">Reference proteome</keyword>
<dbReference type="AlphaFoldDB" id="A0AAD8EDP9"/>
<reference evidence="1" key="2">
    <citation type="submission" date="2023-05" db="EMBL/GenBank/DDBJ databases">
        <authorList>
            <person name="Fouks B."/>
        </authorList>
    </citation>
    <scope>NUCLEOTIDE SEQUENCE</scope>
    <source>
        <strain evidence="1">Stay&amp;Tobe</strain>
        <tissue evidence="1">Testes</tissue>
    </source>
</reference>
<comment type="caution">
    <text evidence="1">The sequence shown here is derived from an EMBL/GenBank/DDBJ whole genome shotgun (WGS) entry which is preliminary data.</text>
</comment>
<gene>
    <name evidence="1" type="ORF">L9F63_020103</name>
</gene>
<organism evidence="1 2">
    <name type="scientific">Diploptera punctata</name>
    <name type="common">Pacific beetle cockroach</name>
    <dbReference type="NCBI Taxonomy" id="6984"/>
    <lineage>
        <taxon>Eukaryota</taxon>
        <taxon>Metazoa</taxon>
        <taxon>Ecdysozoa</taxon>
        <taxon>Arthropoda</taxon>
        <taxon>Hexapoda</taxon>
        <taxon>Insecta</taxon>
        <taxon>Pterygota</taxon>
        <taxon>Neoptera</taxon>
        <taxon>Polyneoptera</taxon>
        <taxon>Dictyoptera</taxon>
        <taxon>Blattodea</taxon>
        <taxon>Blaberoidea</taxon>
        <taxon>Blaberidae</taxon>
        <taxon>Diplopterinae</taxon>
        <taxon>Diploptera</taxon>
    </lineage>
</organism>
<feature type="non-terminal residue" evidence="1">
    <location>
        <position position="1"/>
    </location>
</feature>
<name>A0AAD8EDP9_DIPPU</name>
<dbReference type="EMBL" id="JASPKZ010007182">
    <property type="protein sequence ID" value="KAJ9586241.1"/>
    <property type="molecule type" value="Genomic_DNA"/>
</dbReference>
<reference evidence="1" key="1">
    <citation type="journal article" date="2023" name="IScience">
        <title>Live-bearing cockroach genome reveals convergent evolutionary mechanisms linked to viviparity in insects and beyond.</title>
        <authorList>
            <person name="Fouks B."/>
            <person name="Harrison M.C."/>
            <person name="Mikhailova A.A."/>
            <person name="Marchal E."/>
            <person name="English S."/>
            <person name="Carruthers M."/>
            <person name="Jennings E.C."/>
            <person name="Chiamaka E.L."/>
            <person name="Frigard R.A."/>
            <person name="Pippel M."/>
            <person name="Attardo G.M."/>
            <person name="Benoit J.B."/>
            <person name="Bornberg-Bauer E."/>
            <person name="Tobe S.S."/>
        </authorList>
    </citation>
    <scope>NUCLEOTIDE SEQUENCE</scope>
    <source>
        <strain evidence="1">Stay&amp;Tobe</strain>
    </source>
</reference>
<dbReference type="Proteomes" id="UP001233999">
    <property type="component" value="Unassembled WGS sequence"/>
</dbReference>
<sequence length="71" mass="7904">EFGSSRGLFFPGVHNEISPATTPSFLILDTLCSDIPQYVATHIFKKNSIDIISIETKPNVFPSCFHSKNTF</sequence>
<evidence type="ECO:0000313" key="1">
    <source>
        <dbReference type="EMBL" id="KAJ9586241.1"/>
    </source>
</evidence>
<protein>
    <submittedName>
        <fullName evidence="1">Uncharacterized protein</fullName>
    </submittedName>
</protein>